<dbReference type="InterPro" id="IPR046335">
    <property type="entry name" value="LacI/GalR-like_sensor"/>
</dbReference>
<accession>A0A1M7ZM85</accession>
<evidence type="ECO:0000259" key="4">
    <source>
        <dbReference type="PROSITE" id="PS50932"/>
    </source>
</evidence>
<keyword evidence="3" id="KW-0804">Transcription</keyword>
<dbReference type="Proteomes" id="UP000186406">
    <property type="component" value="Unassembled WGS sequence"/>
</dbReference>
<dbReference type="Gene3D" id="3.40.50.2300">
    <property type="match status" value="2"/>
</dbReference>
<keyword evidence="1" id="KW-0805">Transcription regulation</keyword>
<proteinExistence type="predicted"/>
<dbReference type="InterPro" id="IPR000843">
    <property type="entry name" value="HTH_LacI"/>
</dbReference>
<dbReference type="AlphaFoldDB" id="A0A1M7ZM85"/>
<dbReference type="OrthoDB" id="8433438at2"/>
<dbReference type="SMART" id="SM00354">
    <property type="entry name" value="HTH_LACI"/>
    <property type="match status" value="1"/>
</dbReference>
<dbReference type="Gene3D" id="1.10.260.40">
    <property type="entry name" value="lambda repressor-like DNA-binding domains"/>
    <property type="match status" value="1"/>
</dbReference>
<dbReference type="GO" id="GO:0003700">
    <property type="term" value="F:DNA-binding transcription factor activity"/>
    <property type="evidence" value="ECO:0007669"/>
    <property type="project" value="TreeGrafter"/>
</dbReference>
<evidence type="ECO:0000256" key="3">
    <source>
        <dbReference type="ARBA" id="ARBA00023163"/>
    </source>
</evidence>
<sequence length="352" mass="37549">MNKIDGEVAAEASVVKLKDVALRAGCSVATASRVLNGHSTVGAMERERVLAAAAQLGYVPNNAARALRSQSTSLVGVIIPTLDHAIYAKMVSGLQERLARNGKAVIISTSDYDLERERIQARLLVGRGVEAIVLVGIEHHPETVDYLRRAGVTPVFTYTNELGSSDAAVGFDNRHAGASVARFLLDLGHKRFGMIAGITHGNDRATERRDGFLAELTGAGISRREIVVVESRYNIENGRAAMRSLMQTYPRLTTVFCGSDILAVGAIKYCHEAGIAVPGEVSVVGFDNLEIAELVTPELTTLDVPAREMGEATAEALLRLGDKKETAIVTELPTRLIVRGSTGPVSPSGRPA</sequence>
<name>A0A1M7ZM85_9HYPH</name>
<evidence type="ECO:0000256" key="1">
    <source>
        <dbReference type="ARBA" id="ARBA00023015"/>
    </source>
</evidence>
<gene>
    <name evidence="5" type="ORF">SAMN02745172_02413</name>
</gene>
<dbReference type="SUPFAM" id="SSF47413">
    <property type="entry name" value="lambda repressor-like DNA-binding domains"/>
    <property type="match status" value="1"/>
</dbReference>
<dbReference type="Pfam" id="PF00356">
    <property type="entry name" value="LacI"/>
    <property type="match status" value="1"/>
</dbReference>
<dbReference type="CDD" id="cd01392">
    <property type="entry name" value="HTH_LacI"/>
    <property type="match status" value="1"/>
</dbReference>
<dbReference type="CDD" id="cd06273">
    <property type="entry name" value="PBP1_LacI-like"/>
    <property type="match status" value="1"/>
</dbReference>
<dbReference type="STRING" id="1123029.SAMN02745172_02413"/>
<dbReference type="GO" id="GO:0000976">
    <property type="term" value="F:transcription cis-regulatory region binding"/>
    <property type="evidence" value="ECO:0007669"/>
    <property type="project" value="TreeGrafter"/>
</dbReference>
<dbReference type="PANTHER" id="PTHR30146:SF33">
    <property type="entry name" value="TRANSCRIPTIONAL REGULATOR"/>
    <property type="match status" value="1"/>
</dbReference>
<dbReference type="InterPro" id="IPR010982">
    <property type="entry name" value="Lambda_DNA-bd_dom_sf"/>
</dbReference>
<reference evidence="5 6" key="1">
    <citation type="submission" date="2016-12" db="EMBL/GenBank/DDBJ databases">
        <authorList>
            <person name="Song W.-J."/>
            <person name="Kurnit D.M."/>
        </authorList>
    </citation>
    <scope>NUCLEOTIDE SEQUENCE [LARGE SCALE GENOMIC DNA]</scope>
    <source>
        <strain evidence="5 6">DSM 19599</strain>
    </source>
</reference>
<evidence type="ECO:0000313" key="6">
    <source>
        <dbReference type="Proteomes" id="UP000186406"/>
    </source>
</evidence>
<keyword evidence="6" id="KW-1185">Reference proteome</keyword>
<protein>
    <submittedName>
        <fullName evidence="5">Transcriptional regulator, LacI family</fullName>
    </submittedName>
</protein>
<dbReference type="Pfam" id="PF13377">
    <property type="entry name" value="Peripla_BP_3"/>
    <property type="match status" value="1"/>
</dbReference>
<organism evidence="5 6">
    <name type="scientific">Pseudoxanthobacter soli DSM 19599</name>
    <dbReference type="NCBI Taxonomy" id="1123029"/>
    <lineage>
        <taxon>Bacteria</taxon>
        <taxon>Pseudomonadati</taxon>
        <taxon>Pseudomonadota</taxon>
        <taxon>Alphaproteobacteria</taxon>
        <taxon>Hyphomicrobiales</taxon>
        <taxon>Segnochrobactraceae</taxon>
        <taxon>Pseudoxanthobacter</taxon>
    </lineage>
</organism>
<dbReference type="RefSeq" id="WP_073628896.1">
    <property type="nucleotide sequence ID" value="NZ_FRXO01000004.1"/>
</dbReference>
<dbReference type="EMBL" id="FRXO01000004">
    <property type="protein sequence ID" value="SHO65766.1"/>
    <property type="molecule type" value="Genomic_DNA"/>
</dbReference>
<dbReference type="PANTHER" id="PTHR30146">
    <property type="entry name" value="LACI-RELATED TRANSCRIPTIONAL REPRESSOR"/>
    <property type="match status" value="1"/>
</dbReference>
<feature type="domain" description="HTH lacI-type" evidence="4">
    <location>
        <begin position="15"/>
        <end position="69"/>
    </location>
</feature>
<dbReference type="SUPFAM" id="SSF53822">
    <property type="entry name" value="Periplasmic binding protein-like I"/>
    <property type="match status" value="1"/>
</dbReference>
<evidence type="ECO:0000313" key="5">
    <source>
        <dbReference type="EMBL" id="SHO65766.1"/>
    </source>
</evidence>
<keyword evidence="2" id="KW-0238">DNA-binding</keyword>
<dbReference type="InterPro" id="IPR028082">
    <property type="entry name" value="Peripla_BP_I"/>
</dbReference>
<dbReference type="PROSITE" id="PS50932">
    <property type="entry name" value="HTH_LACI_2"/>
    <property type="match status" value="1"/>
</dbReference>
<evidence type="ECO:0000256" key="2">
    <source>
        <dbReference type="ARBA" id="ARBA00023125"/>
    </source>
</evidence>